<evidence type="ECO:0000313" key="1">
    <source>
        <dbReference type="EMBL" id="KAG1817550.1"/>
    </source>
</evidence>
<gene>
    <name evidence="1" type="ORF">BJ212DRAFT_1299100</name>
</gene>
<name>A0A9P7ECV2_9AGAM</name>
<dbReference type="EMBL" id="JABBWG010000013">
    <property type="protein sequence ID" value="KAG1817550.1"/>
    <property type="molecule type" value="Genomic_DNA"/>
</dbReference>
<evidence type="ECO:0000313" key="2">
    <source>
        <dbReference type="Proteomes" id="UP000807769"/>
    </source>
</evidence>
<keyword evidence="2" id="KW-1185">Reference proteome</keyword>
<protein>
    <submittedName>
        <fullName evidence="1">Uncharacterized protein</fullName>
    </submittedName>
</protein>
<proteinExistence type="predicted"/>
<sequence>MGFTTNRLNVTPAITPEVHIKHTKYIDARRYLNTEADINLEGGETKGIEDEDATLSYPLQDKAAWDILEEYLTSEMNFPQMEAKLVSHLGSQYHEEDWTEAMCALFSANEDNVQALANLCTIKAQHILPGKVVAPSRGSIHQSAYACEIARQTIKQFIQDEISSSNAYHLLEVEFTDNPTSLAYWESVLDVIVDAVTCEARLKIFDTRAFHVVESISSAVSAAVSDQSSRGIGVFEKPVSSAHDDGMASARDLPTWLITMPSMQLRSKGFKIHSKCNLTIPGWYQPICGQYQHDIGYTHSYDPQTDTIMLLVTSREVPGWEVRKDSHVLHLYNPPNNILSSVGRNKTYLHGLLALKLHRNAVFEIPIPAPESIMLHQESRCNPAFMQSTLHAYAAQHWMEGDLVIVMSASAYMEESVHIKKISHEPIMFAISNLERKFCVGGGVHVLDSSSVTSQLKGKTGMVVQVNETMVDFTIAIDLLGTFVRDISRWVFINVSHNHDTLMKAGDIIQVIRSDPLCASGMVLHVNLDDKTLTFKDRRLKELEGCSAHWCLLASVSAKGISQTISAVEVSVWDAPINLLVIDQYPSSAGFHNDQSDAWSFNKADREECQLHPPSATNPSSDWGSYLNQIVDTVALDPFLLQEGPVKDSEIFIRYSSRTKNKGMKEDPIPIKYLLPELPTGKNKKFTVIRGDLMGSIHTMMSARKDQEDITTMEGKKFNCADTCMIINKS</sequence>
<reference evidence="1" key="1">
    <citation type="journal article" date="2020" name="New Phytol.">
        <title>Comparative genomics reveals dynamic genome evolution in host specialist ectomycorrhizal fungi.</title>
        <authorList>
            <person name="Lofgren L.A."/>
            <person name="Nguyen N.H."/>
            <person name="Vilgalys R."/>
            <person name="Ruytinx J."/>
            <person name="Liao H.L."/>
            <person name="Branco S."/>
            <person name="Kuo A."/>
            <person name="LaButti K."/>
            <person name="Lipzen A."/>
            <person name="Andreopoulos W."/>
            <person name="Pangilinan J."/>
            <person name="Riley R."/>
            <person name="Hundley H."/>
            <person name="Na H."/>
            <person name="Barry K."/>
            <person name="Grigoriev I.V."/>
            <person name="Stajich J.E."/>
            <person name="Kennedy P.G."/>
        </authorList>
    </citation>
    <scope>NUCLEOTIDE SEQUENCE</scope>
    <source>
        <strain evidence="1">MN1</strain>
    </source>
</reference>
<dbReference type="GeneID" id="64626812"/>
<accession>A0A9P7ECV2</accession>
<organism evidence="1 2">
    <name type="scientific">Suillus subaureus</name>
    <dbReference type="NCBI Taxonomy" id="48587"/>
    <lineage>
        <taxon>Eukaryota</taxon>
        <taxon>Fungi</taxon>
        <taxon>Dikarya</taxon>
        <taxon>Basidiomycota</taxon>
        <taxon>Agaricomycotina</taxon>
        <taxon>Agaricomycetes</taxon>
        <taxon>Agaricomycetidae</taxon>
        <taxon>Boletales</taxon>
        <taxon>Suillineae</taxon>
        <taxon>Suillaceae</taxon>
        <taxon>Suillus</taxon>
    </lineage>
</organism>
<dbReference type="Proteomes" id="UP000807769">
    <property type="component" value="Unassembled WGS sequence"/>
</dbReference>
<comment type="caution">
    <text evidence="1">The sequence shown here is derived from an EMBL/GenBank/DDBJ whole genome shotgun (WGS) entry which is preliminary data.</text>
</comment>
<dbReference type="OrthoDB" id="2686102at2759"/>
<dbReference type="RefSeq" id="XP_041193792.1">
    <property type="nucleotide sequence ID" value="XM_041332795.1"/>
</dbReference>
<dbReference type="AlphaFoldDB" id="A0A9P7ECV2"/>